<dbReference type="KEGG" id="lak:106168629"/>
<organism evidence="3 4">
    <name type="scientific">Lingula anatina</name>
    <name type="common">Brachiopod</name>
    <name type="synonym">Lingula unguis</name>
    <dbReference type="NCBI Taxonomy" id="7574"/>
    <lineage>
        <taxon>Eukaryota</taxon>
        <taxon>Metazoa</taxon>
        <taxon>Spiralia</taxon>
        <taxon>Lophotrochozoa</taxon>
        <taxon>Brachiopoda</taxon>
        <taxon>Linguliformea</taxon>
        <taxon>Lingulata</taxon>
        <taxon>Lingulida</taxon>
        <taxon>Linguloidea</taxon>
        <taxon>Lingulidae</taxon>
        <taxon>Lingula</taxon>
    </lineage>
</organism>
<feature type="non-terminal residue" evidence="4">
    <location>
        <position position="153"/>
    </location>
</feature>
<dbReference type="STRING" id="7574.A0A1S3IYF0"/>
<dbReference type="GO" id="GO:0005737">
    <property type="term" value="C:cytoplasm"/>
    <property type="evidence" value="ECO:0007669"/>
    <property type="project" value="TreeGrafter"/>
</dbReference>
<sequence>MKVRSHVLQHLHLDKSYSLLTGRNVKIILEIFKLLDIHGKMCLNDIQFYHYMRQVTDLDKKKIYKVFDMLDVDGSGEIDFDEFYLLSCILIAIKEKQEKQFIFRHSRTVFELLDEDGSGTISAEELGTLGFLFNFRSDAVKGIFEEFDVTGDQ</sequence>
<dbReference type="PANTHER" id="PTHR47065:SF1">
    <property type="entry name" value="EF-HAND CALCIUM-BINDING DOMAIN-CONTAINING PROTEIN 9"/>
    <property type="match status" value="1"/>
</dbReference>
<dbReference type="RefSeq" id="XP_013403230.1">
    <property type="nucleotide sequence ID" value="XM_013547776.1"/>
</dbReference>
<dbReference type="CDD" id="cd00051">
    <property type="entry name" value="EFh"/>
    <property type="match status" value="1"/>
</dbReference>
<dbReference type="GeneID" id="106168629"/>
<evidence type="ECO:0000256" key="1">
    <source>
        <dbReference type="ARBA" id="ARBA00022837"/>
    </source>
</evidence>
<protein>
    <submittedName>
        <fullName evidence="4">EF-hand calcium-binding domain-containing protein 9-like</fullName>
    </submittedName>
</protein>
<gene>
    <name evidence="4" type="primary">LOC106168629</name>
</gene>
<feature type="domain" description="EF-hand" evidence="2">
    <location>
        <begin position="101"/>
        <end position="136"/>
    </location>
</feature>
<dbReference type="PROSITE" id="PS50222">
    <property type="entry name" value="EF_HAND_2"/>
    <property type="match status" value="2"/>
</dbReference>
<dbReference type="InParanoid" id="A0A1S3IYF0"/>
<keyword evidence="1" id="KW-0106">Calcium</keyword>
<dbReference type="GO" id="GO:0005509">
    <property type="term" value="F:calcium ion binding"/>
    <property type="evidence" value="ECO:0007669"/>
    <property type="project" value="InterPro"/>
</dbReference>
<dbReference type="Gene3D" id="1.10.238.10">
    <property type="entry name" value="EF-hand"/>
    <property type="match status" value="2"/>
</dbReference>
<dbReference type="InterPro" id="IPR042798">
    <property type="entry name" value="EFCAB9"/>
</dbReference>
<dbReference type="Proteomes" id="UP000085678">
    <property type="component" value="Unplaced"/>
</dbReference>
<dbReference type="InterPro" id="IPR018247">
    <property type="entry name" value="EF_Hand_1_Ca_BS"/>
</dbReference>
<dbReference type="SUPFAM" id="SSF47473">
    <property type="entry name" value="EF-hand"/>
    <property type="match status" value="1"/>
</dbReference>
<evidence type="ECO:0000313" key="4">
    <source>
        <dbReference type="RefSeq" id="XP_013403230.1"/>
    </source>
</evidence>
<dbReference type="Pfam" id="PF13202">
    <property type="entry name" value="EF-hand_5"/>
    <property type="match status" value="1"/>
</dbReference>
<keyword evidence="3" id="KW-1185">Reference proteome</keyword>
<proteinExistence type="predicted"/>
<evidence type="ECO:0000259" key="2">
    <source>
        <dbReference type="PROSITE" id="PS50222"/>
    </source>
</evidence>
<dbReference type="PANTHER" id="PTHR47065">
    <property type="entry name" value="EF-HAND CALCIUM-BINDING DOMAIN-CONTAINING PROTEIN 9"/>
    <property type="match status" value="1"/>
</dbReference>
<dbReference type="InterPro" id="IPR011992">
    <property type="entry name" value="EF-hand-dom_pair"/>
</dbReference>
<dbReference type="PROSITE" id="PS00018">
    <property type="entry name" value="EF_HAND_1"/>
    <property type="match status" value="2"/>
</dbReference>
<dbReference type="GO" id="GO:0030317">
    <property type="term" value="P:flagellated sperm motility"/>
    <property type="evidence" value="ECO:0007669"/>
    <property type="project" value="TreeGrafter"/>
</dbReference>
<accession>A0A1S3IYF0</accession>
<evidence type="ECO:0000313" key="3">
    <source>
        <dbReference type="Proteomes" id="UP000085678"/>
    </source>
</evidence>
<dbReference type="OrthoDB" id="186625at2759"/>
<dbReference type="GO" id="GO:0061891">
    <property type="term" value="F:calcium ion sensor activity"/>
    <property type="evidence" value="ECO:0007669"/>
    <property type="project" value="TreeGrafter"/>
</dbReference>
<dbReference type="Pfam" id="PF13499">
    <property type="entry name" value="EF-hand_7"/>
    <property type="match status" value="1"/>
</dbReference>
<dbReference type="GO" id="GO:0097228">
    <property type="term" value="C:sperm principal piece"/>
    <property type="evidence" value="ECO:0007669"/>
    <property type="project" value="TreeGrafter"/>
</dbReference>
<name>A0A1S3IYF0_LINAN</name>
<dbReference type="AlphaFoldDB" id="A0A1S3IYF0"/>
<dbReference type="InterPro" id="IPR002048">
    <property type="entry name" value="EF_hand_dom"/>
</dbReference>
<dbReference type="SMART" id="SM00054">
    <property type="entry name" value="EFh"/>
    <property type="match status" value="2"/>
</dbReference>
<reference evidence="4" key="1">
    <citation type="submission" date="2025-08" db="UniProtKB">
        <authorList>
            <consortium name="RefSeq"/>
        </authorList>
    </citation>
    <scope>IDENTIFICATION</scope>
    <source>
        <tissue evidence="4">Gonads</tissue>
    </source>
</reference>
<feature type="domain" description="EF-hand" evidence="2">
    <location>
        <begin position="58"/>
        <end position="93"/>
    </location>
</feature>